<keyword evidence="3" id="KW-0964">Secreted</keyword>
<evidence type="ECO:0000256" key="4">
    <source>
        <dbReference type="ARBA" id="ARBA00022729"/>
    </source>
</evidence>
<evidence type="ECO:0000313" key="8">
    <source>
        <dbReference type="Proteomes" id="UP000092461"/>
    </source>
</evidence>
<organism evidence="7 8">
    <name type="scientific">Lutzomyia longipalpis</name>
    <name type="common">Sand fly</name>
    <dbReference type="NCBI Taxonomy" id="7200"/>
    <lineage>
        <taxon>Eukaryota</taxon>
        <taxon>Metazoa</taxon>
        <taxon>Ecdysozoa</taxon>
        <taxon>Arthropoda</taxon>
        <taxon>Hexapoda</taxon>
        <taxon>Insecta</taxon>
        <taxon>Pterygota</taxon>
        <taxon>Neoptera</taxon>
        <taxon>Endopterygota</taxon>
        <taxon>Diptera</taxon>
        <taxon>Nematocera</taxon>
        <taxon>Psychodoidea</taxon>
        <taxon>Psychodidae</taxon>
        <taxon>Lutzomyia</taxon>
        <taxon>Lutzomyia</taxon>
    </lineage>
</organism>
<dbReference type="EMBL" id="AJWK01005140">
    <property type="status" value="NOT_ANNOTATED_CDS"/>
    <property type="molecule type" value="Genomic_DNA"/>
</dbReference>
<name>A0A1B0CBG7_LUTLO</name>
<keyword evidence="8" id="KW-1185">Reference proteome</keyword>
<evidence type="ECO:0000256" key="2">
    <source>
        <dbReference type="ARBA" id="ARBA00009127"/>
    </source>
</evidence>
<dbReference type="VEuPathDB" id="VectorBase:LLOJ001466"/>
<evidence type="ECO:0000256" key="3">
    <source>
        <dbReference type="ARBA" id="ARBA00022525"/>
    </source>
</evidence>
<reference evidence="8" key="1">
    <citation type="submission" date="2012-05" db="EMBL/GenBank/DDBJ databases">
        <title>Whole Genome Assembly of Lutzomyia longipalpis.</title>
        <authorList>
            <person name="Richards S."/>
            <person name="Qu C."/>
            <person name="Dillon R."/>
            <person name="Worley K."/>
            <person name="Scherer S."/>
            <person name="Batterton M."/>
            <person name="Taylor A."/>
            <person name="Hawes A."/>
            <person name="Hernandez B."/>
            <person name="Kovar C."/>
            <person name="Mandapat C."/>
            <person name="Pham C."/>
            <person name="Qu C."/>
            <person name="Jing C."/>
            <person name="Bess C."/>
            <person name="Bandaranaike D."/>
            <person name="Ngo D."/>
            <person name="Ongeri F."/>
            <person name="Arias F."/>
            <person name="Lara F."/>
            <person name="Weissenberger G."/>
            <person name="Kamau G."/>
            <person name="Han H."/>
            <person name="Shen H."/>
            <person name="Dinh H."/>
            <person name="Khalil I."/>
            <person name="Jones J."/>
            <person name="Shafer J."/>
            <person name="Jayaseelan J."/>
            <person name="Quiroz J."/>
            <person name="Blankenburg K."/>
            <person name="Nguyen L."/>
            <person name="Jackson L."/>
            <person name="Francisco L."/>
            <person name="Tang L.-Y."/>
            <person name="Pu L.-L."/>
            <person name="Perales L."/>
            <person name="Lorensuhewa L."/>
            <person name="Munidasa M."/>
            <person name="Coyle M."/>
            <person name="Taylor M."/>
            <person name="Puazo M."/>
            <person name="Firestine M."/>
            <person name="Scheel M."/>
            <person name="Javaid M."/>
            <person name="Wang M."/>
            <person name="Li M."/>
            <person name="Tabassum N."/>
            <person name="Saada N."/>
            <person name="Osuji N."/>
            <person name="Aqrawi P."/>
            <person name="Fu Q."/>
            <person name="Thornton R."/>
            <person name="Raj R."/>
            <person name="Goodspeed R."/>
            <person name="Mata R."/>
            <person name="Najjar R."/>
            <person name="Gubbala S."/>
            <person name="Lee S."/>
            <person name="Denson S."/>
            <person name="Patil S."/>
            <person name="Macmil S."/>
            <person name="Qi S."/>
            <person name="Matskevitch T."/>
            <person name="Palculict T."/>
            <person name="Mathew T."/>
            <person name="Vee V."/>
            <person name="Velamala V."/>
            <person name="Korchina V."/>
            <person name="Cai W."/>
            <person name="Liu W."/>
            <person name="Dai W."/>
            <person name="Zou X."/>
            <person name="Zhu Y."/>
            <person name="Zhang Y."/>
            <person name="Wu Y.-Q."/>
            <person name="Xin Y."/>
            <person name="Nazarath L."/>
            <person name="Kovar C."/>
            <person name="Han Y."/>
            <person name="Muzny D."/>
            <person name="Gibbs R."/>
        </authorList>
    </citation>
    <scope>NUCLEOTIDE SEQUENCE [LARGE SCALE GENOMIC DNA]</scope>
    <source>
        <strain evidence="8">Jacobina</strain>
    </source>
</reference>
<dbReference type="VEuPathDB" id="VectorBase:LLONM1_001695"/>
<dbReference type="GO" id="GO:0005576">
    <property type="term" value="C:extracellular region"/>
    <property type="evidence" value="ECO:0007669"/>
    <property type="project" value="UniProtKB-SubCell"/>
</dbReference>
<dbReference type="EMBL" id="GITU01005337">
    <property type="protein sequence ID" value="MBC1174040.1"/>
    <property type="molecule type" value="Transcribed_RNA"/>
</dbReference>
<dbReference type="InterPro" id="IPR017996">
    <property type="entry name" value="MRJP/yellow-related"/>
</dbReference>
<dbReference type="Pfam" id="PF03022">
    <property type="entry name" value="MRJP"/>
    <property type="match status" value="1"/>
</dbReference>
<comment type="similarity">
    <text evidence="2">Belongs to the major royal jelly protein family.</text>
</comment>
<feature type="signal peptide" evidence="5">
    <location>
        <begin position="1"/>
        <end position="20"/>
    </location>
</feature>
<dbReference type="Proteomes" id="UP000092461">
    <property type="component" value="Unassembled WGS sequence"/>
</dbReference>
<evidence type="ECO:0000313" key="7">
    <source>
        <dbReference type="EnsemblMetazoa" id="LLOJ001466-PA"/>
    </source>
</evidence>
<dbReference type="EnsemblMetazoa" id="LLOJ001466-RA">
    <property type="protein sequence ID" value="LLOJ001466-PA"/>
    <property type="gene ID" value="LLOJ001466"/>
</dbReference>
<protein>
    <submittedName>
        <fullName evidence="6">Putative major royal jelly protein</fullName>
    </submittedName>
</protein>
<dbReference type="PANTHER" id="PTHR10009">
    <property type="entry name" value="PROTEIN YELLOW-RELATED"/>
    <property type="match status" value="1"/>
</dbReference>
<dbReference type="AlphaFoldDB" id="A0A1B0CBG7"/>
<accession>A0A1B0CBG7</accession>
<reference evidence="7" key="3">
    <citation type="submission" date="2020-05" db="UniProtKB">
        <authorList>
            <consortium name="EnsemblMetazoa"/>
        </authorList>
    </citation>
    <scope>IDENTIFICATION</scope>
    <source>
        <strain evidence="7">Jacobina</strain>
    </source>
</reference>
<reference evidence="6" key="2">
    <citation type="journal article" date="2020" name="BMC">
        <title>Leishmania infection induces a limited differential gene expression in the sand fly midgut.</title>
        <authorList>
            <person name="Coutinho-Abreu I.V."/>
            <person name="Serafim T.D."/>
            <person name="Meneses C."/>
            <person name="Kamhawi S."/>
            <person name="Oliveira F."/>
            <person name="Valenzuela J.G."/>
        </authorList>
    </citation>
    <scope>NUCLEOTIDE SEQUENCE</scope>
    <source>
        <strain evidence="6">Jacobina</strain>
        <tissue evidence="6">Midgut</tissue>
    </source>
</reference>
<dbReference type="VEuPathDB" id="VectorBase:LLONM1_007788"/>
<evidence type="ECO:0000256" key="5">
    <source>
        <dbReference type="SAM" id="SignalP"/>
    </source>
</evidence>
<keyword evidence="4 5" id="KW-0732">Signal</keyword>
<dbReference type="Gene3D" id="2.120.10.30">
    <property type="entry name" value="TolB, C-terminal domain"/>
    <property type="match status" value="1"/>
</dbReference>
<dbReference type="InterPro" id="IPR011042">
    <property type="entry name" value="6-blade_b-propeller_TolB-like"/>
</dbReference>
<feature type="chain" id="PRO_5044555232" evidence="5">
    <location>
        <begin position="21"/>
        <end position="549"/>
    </location>
</feature>
<comment type="subcellular location">
    <subcellularLocation>
        <location evidence="1">Secreted</location>
    </subcellularLocation>
</comment>
<dbReference type="PANTHER" id="PTHR10009:SF11">
    <property type="entry name" value="RH54244P"/>
    <property type="match status" value="1"/>
</dbReference>
<proteinExistence type="inferred from homology"/>
<evidence type="ECO:0000313" key="6">
    <source>
        <dbReference type="EMBL" id="MBC1174040.1"/>
    </source>
</evidence>
<sequence length="549" mass="63116">MKIFILGVILALQFIAGSSNSNVQEVFKWKKVDLEHVSLLGDEVFHFNLSKWTNRAVEIKMKIILVGFCVLMLQFAAGNSNSFVEEVFKWKKVDYENFPGTENSFVGPYKYSIPENEHMLSMGYHPASGLMIVTFLRTRPGVPITLGAFCANEYSLQSSPKIWKFPNPYVNDLKAADFEYFTDIEGRTHTNPVSKNPYNQWENSFYNRFQKNQFYPFGQFPFQRDVVGSGNERPINIQRIVSVFHVTVDERCNRVFFVDNGQLTYNRNETYAVQKPALVVVGLPANGCHIRNFPVLRRVEFPDHITAKGSDGFAHITLDYQPGDSCDDLYLYIANIFYHYLTVYDYKRNDFWTFEHETFLPITAESFFVFDKTFNYQLNMGIASVALGYPDDNGDKTAFYNTVAGTGQYAVSTKVLKDKSKSDVYYNPNDFEIMGYRGCNRQIVKSVVDYTTGVMFYSELQSNQIRCWNISKPLNPDNIGVVYDSEDYKSGVQIFVDSLGYLWFHTTYVPFVYSSDTPLNLNEVTYKIYRVKVLDAIRGTICGEGLQIE</sequence>
<evidence type="ECO:0000256" key="1">
    <source>
        <dbReference type="ARBA" id="ARBA00004613"/>
    </source>
</evidence>